<evidence type="ECO:0000313" key="4">
    <source>
        <dbReference type="Proteomes" id="UP001292216"/>
    </source>
</evidence>
<keyword evidence="2" id="KW-0732">Signal</keyword>
<proteinExistence type="predicted"/>
<dbReference type="PANTHER" id="PTHR43649">
    <property type="entry name" value="ARABINOSE-BINDING PROTEIN-RELATED"/>
    <property type="match status" value="1"/>
</dbReference>
<feature type="region of interest" description="Disordered" evidence="1">
    <location>
        <begin position="39"/>
        <end position="58"/>
    </location>
</feature>
<reference evidence="3 4" key="1">
    <citation type="submission" date="2023-12" db="EMBL/GenBank/DDBJ databases">
        <title>Whole genome sequencing of Paenibacillus phoenicis isolated from the Phoenix Mars Lander spacecraft assembly facility.</title>
        <authorList>
            <person name="Garcia A."/>
            <person name="Venkateswaran K."/>
        </authorList>
    </citation>
    <scope>NUCLEOTIDE SEQUENCE [LARGE SCALE GENOMIC DNA]</scope>
    <source>
        <strain evidence="3 4">3PO2SA</strain>
    </source>
</reference>
<evidence type="ECO:0000256" key="1">
    <source>
        <dbReference type="SAM" id="MobiDB-lite"/>
    </source>
</evidence>
<comment type="caution">
    <text evidence="3">The sequence shown here is derived from an EMBL/GenBank/DDBJ whole genome shotgun (WGS) entry which is preliminary data.</text>
</comment>
<evidence type="ECO:0000256" key="2">
    <source>
        <dbReference type="SAM" id="SignalP"/>
    </source>
</evidence>
<sequence>MSGNRKKVRTLTNRGLATVLILALFVLLSSCDSSAGPFSGSSAASAANPQEVQPGGNHAQDQRLTLTYWAELNGNAASIKSKFSEVPFFQEWQRRTGVQLDFIQPPANQGKEAISVLLASGELPDLIEYEWINYPGGPEKAINDGYILRLNEIFDQYAPHLKKYLQAHPEIDLQVRTANGSYYAFPFIQGDQRLRTYQGPIIRKDWLDDLGLEIPETIAEWHDVLKAFKERKGAEAPLTFLGVPNPLFGIEGGGFVGAFGIKKDFYQEQGKVKFGAIEPEYKAFLALFRDWYQQGLIDPNLAAVDSETQDTSMILGRSGASIWNAGAGIGTWLPVMRAQDLKVELAPAPYPVLKKGDRPKFGQLAPVVGVSGSVAISTSNQHVEESARMLDYGYSPEGHLLFNFGMEGVSYEMKDGYPAYTDLILNNPNQWAPSQALAMYTRASYFGPFVQDVRYMEQYYSLPEQQEATRLWSDTDAALHNLPVLPKTEEESTEFSVIMQDVNRLVDEMSLKIIYGMEPLDAFEGYVEQIHAMGIDRAIQIQQQSLDRYNTALSAK</sequence>
<dbReference type="Gene3D" id="3.40.190.10">
    <property type="entry name" value="Periplasmic binding protein-like II"/>
    <property type="match status" value="2"/>
</dbReference>
<dbReference type="EMBL" id="JAYERP010000001">
    <property type="protein sequence ID" value="MEA3569710.1"/>
    <property type="molecule type" value="Genomic_DNA"/>
</dbReference>
<keyword evidence="4" id="KW-1185">Reference proteome</keyword>
<organism evidence="3 4">
    <name type="scientific">Paenibacillus phoenicis</name>
    <dbReference type="NCBI Taxonomy" id="554117"/>
    <lineage>
        <taxon>Bacteria</taxon>
        <taxon>Bacillati</taxon>
        <taxon>Bacillota</taxon>
        <taxon>Bacilli</taxon>
        <taxon>Bacillales</taxon>
        <taxon>Paenibacillaceae</taxon>
        <taxon>Paenibacillus</taxon>
    </lineage>
</organism>
<accession>A0ABU5PIK4</accession>
<dbReference type="PANTHER" id="PTHR43649:SF12">
    <property type="entry name" value="DIACETYLCHITOBIOSE BINDING PROTEIN DASA"/>
    <property type="match status" value="1"/>
</dbReference>
<feature type="chain" id="PRO_5047102040" evidence="2">
    <location>
        <begin position="36"/>
        <end position="556"/>
    </location>
</feature>
<protein>
    <submittedName>
        <fullName evidence="3">Extracellular solute-binding protein</fullName>
    </submittedName>
</protein>
<dbReference type="Proteomes" id="UP001292216">
    <property type="component" value="Unassembled WGS sequence"/>
</dbReference>
<feature type="signal peptide" evidence="2">
    <location>
        <begin position="1"/>
        <end position="35"/>
    </location>
</feature>
<dbReference type="SUPFAM" id="SSF53850">
    <property type="entry name" value="Periplasmic binding protein-like II"/>
    <property type="match status" value="1"/>
</dbReference>
<dbReference type="InterPro" id="IPR050490">
    <property type="entry name" value="Bact_solute-bd_prot1"/>
</dbReference>
<name>A0ABU5PIK4_9BACL</name>
<gene>
    <name evidence="3" type="ORF">U9M73_06825</name>
</gene>
<dbReference type="PROSITE" id="PS51257">
    <property type="entry name" value="PROKAR_LIPOPROTEIN"/>
    <property type="match status" value="1"/>
</dbReference>
<dbReference type="RefSeq" id="WP_323076608.1">
    <property type="nucleotide sequence ID" value="NZ_CBCSKM010000003.1"/>
</dbReference>
<evidence type="ECO:0000313" key="3">
    <source>
        <dbReference type="EMBL" id="MEA3569710.1"/>
    </source>
</evidence>